<feature type="transmembrane region" description="Helical" evidence="1">
    <location>
        <begin position="71"/>
        <end position="90"/>
    </location>
</feature>
<feature type="transmembrane region" description="Helical" evidence="1">
    <location>
        <begin position="223"/>
        <end position="242"/>
    </location>
</feature>
<keyword evidence="3" id="KW-1185">Reference proteome</keyword>
<comment type="caution">
    <text evidence="2">The sequence shown here is derived from an EMBL/GenBank/DDBJ whole genome shotgun (WGS) entry which is preliminary data.</text>
</comment>
<protein>
    <submittedName>
        <fullName evidence="2">DMT family transporter</fullName>
    </submittedName>
</protein>
<name>A0ABN3N5R1_9ACTN</name>
<dbReference type="PANTHER" id="PTHR34821">
    <property type="entry name" value="INNER MEMBRANE PROTEIN YDCZ"/>
    <property type="match status" value="1"/>
</dbReference>
<reference evidence="2 3" key="1">
    <citation type="journal article" date="2019" name="Int. J. Syst. Evol. Microbiol.">
        <title>The Global Catalogue of Microorganisms (GCM) 10K type strain sequencing project: providing services to taxonomists for standard genome sequencing and annotation.</title>
        <authorList>
            <consortium name="The Broad Institute Genomics Platform"/>
            <consortium name="The Broad Institute Genome Sequencing Center for Infectious Disease"/>
            <person name="Wu L."/>
            <person name="Ma J."/>
        </authorList>
    </citation>
    <scope>NUCLEOTIDE SEQUENCE [LARGE SCALE GENOMIC DNA]</scope>
    <source>
        <strain evidence="2 3">JCM 3367</strain>
    </source>
</reference>
<feature type="transmembrane region" description="Helical" evidence="1">
    <location>
        <begin position="275"/>
        <end position="296"/>
    </location>
</feature>
<keyword evidence="1" id="KW-0472">Membrane</keyword>
<proteinExistence type="predicted"/>
<dbReference type="EMBL" id="BAAARY010000003">
    <property type="protein sequence ID" value="GAA2514933.1"/>
    <property type="molecule type" value="Genomic_DNA"/>
</dbReference>
<sequence length="312" mass="30237">MALAALAGGGSAVQARVNGELGTRLGDGIAAAAVSFGVGLILVAALTAATPIGRAGVGRLREAMSSGRLRWWQGLGGLCGAFFVVSQGIAAGALGVAVFTVASVAGQSVGGLAVDRLGLGPTGRHELTWPRIAGAALSVVAVAVAAGGLTLAGTSALLALMPAVAGFLIGWQTAMNGLVRQATGSVLTTTLLNFATGTVGLALALAVDVALRGPFGPLPAEPWLYTGGVLGVLFIAVAATVVRLTGVLLLGLASIAGQITGSVVVDYVAPGGAGAPDLSTLVGAALALVAVAVATARPTGLGNRSEGISPVR</sequence>
<feature type="transmembrane region" description="Helical" evidence="1">
    <location>
        <begin position="159"/>
        <end position="179"/>
    </location>
</feature>
<feature type="transmembrane region" description="Helical" evidence="1">
    <location>
        <begin position="31"/>
        <end position="50"/>
    </location>
</feature>
<accession>A0ABN3N5R1</accession>
<organism evidence="2 3">
    <name type="scientific">Pilimelia columellifera subsp. columellifera</name>
    <dbReference type="NCBI Taxonomy" id="706583"/>
    <lineage>
        <taxon>Bacteria</taxon>
        <taxon>Bacillati</taxon>
        <taxon>Actinomycetota</taxon>
        <taxon>Actinomycetes</taxon>
        <taxon>Micromonosporales</taxon>
        <taxon>Micromonosporaceae</taxon>
        <taxon>Pilimelia</taxon>
    </lineage>
</organism>
<gene>
    <name evidence="2" type="ORF">GCM10010201_08970</name>
</gene>
<keyword evidence="1" id="KW-1133">Transmembrane helix</keyword>
<dbReference type="PANTHER" id="PTHR34821:SF2">
    <property type="entry name" value="INNER MEMBRANE PROTEIN YDCZ"/>
    <property type="match status" value="1"/>
</dbReference>
<feature type="transmembrane region" description="Helical" evidence="1">
    <location>
        <begin position="249"/>
        <end position="269"/>
    </location>
</feature>
<evidence type="ECO:0000313" key="2">
    <source>
        <dbReference type="EMBL" id="GAA2514933.1"/>
    </source>
</evidence>
<dbReference type="Proteomes" id="UP001499978">
    <property type="component" value="Unassembled WGS sequence"/>
</dbReference>
<keyword evidence="1" id="KW-0812">Transmembrane</keyword>
<dbReference type="Pfam" id="PF04657">
    <property type="entry name" value="DMT_YdcZ"/>
    <property type="match status" value="2"/>
</dbReference>
<evidence type="ECO:0000256" key="1">
    <source>
        <dbReference type="SAM" id="Phobius"/>
    </source>
</evidence>
<evidence type="ECO:0000313" key="3">
    <source>
        <dbReference type="Proteomes" id="UP001499978"/>
    </source>
</evidence>
<dbReference type="InterPro" id="IPR006750">
    <property type="entry name" value="YdcZ"/>
</dbReference>
<feature type="transmembrane region" description="Helical" evidence="1">
    <location>
        <begin position="191"/>
        <end position="211"/>
    </location>
</feature>